<comment type="caution">
    <text evidence="3">The sequence shown here is derived from an EMBL/GenBank/DDBJ whole genome shotgun (WGS) entry which is preliminary data.</text>
</comment>
<protein>
    <submittedName>
        <fullName evidence="3">Deazaflavin-dependent oxidoreductase (Nitroreductase family)</fullName>
    </submittedName>
</protein>
<proteinExistence type="inferred from homology"/>
<keyword evidence="4" id="KW-1185">Reference proteome</keyword>
<reference evidence="3 4" key="1">
    <citation type="submission" date="2018-06" db="EMBL/GenBank/DDBJ databases">
        <title>Genomic Encyclopedia of Archaeal and Bacterial Type Strains, Phase II (KMG-II): from individual species to whole genera.</title>
        <authorList>
            <person name="Goeker M."/>
        </authorList>
    </citation>
    <scope>NUCLEOTIDE SEQUENCE [LARGE SCALE GENOMIC DNA]</scope>
    <source>
        <strain evidence="3 4">ATCC BAA-1881</strain>
    </source>
</reference>
<name>A0A326UCS9_THEHA</name>
<evidence type="ECO:0000313" key="3">
    <source>
        <dbReference type="EMBL" id="PZW34305.1"/>
    </source>
</evidence>
<dbReference type="AlphaFoldDB" id="A0A326UCS9"/>
<dbReference type="Gene3D" id="2.30.110.10">
    <property type="entry name" value="Electron Transport, Fmn-binding Protein, Chain A"/>
    <property type="match status" value="1"/>
</dbReference>
<evidence type="ECO:0000256" key="2">
    <source>
        <dbReference type="ARBA" id="ARBA00049106"/>
    </source>
</evidence>
<dbReference type="Proteomes" id="UP000248806">
    <property type="component" value="Unassembled WGS sequence"/>
</dbReference>
<dbReference type="InterPro" id="IPR004378">
    <property type="entry name" value="F420H2_quin_Rdtase"/>
</dbReference>
<dbReference type="PANTHER" id="PTHR39428">
    <property type="entry name" value="F420H(2)-DEPENDENT QUINONE REDUCTASE RV1261C"/>
    <property type="match status" value="1"/>
</dbReference>
<gene>
    <name evidence="3" type="ORF">EI42_01142</name>
</gene>
<dbReference type="SUPFAM" id="SSF50475">
    <property type="entry name" value="FMN-binding split barrel"/>
    <property type="match status" value="1"/>
</dbReference>
<sequence>MSNGNEAIIAEFRANGGKVGGPFEGAPMLLLTTIGAKSGRPHTTPLIYLADGNRLLVFASNAGAPTHPAWFHNLQASPDVIVEVGTDTFPATATRITGEERDRLYARQATIFPAFADYETRTSRLIPVVALQRKQG</sequence>
<dbReference type="PANTHER" id="PTHR39428:SF1">
    <property type="entry name" value="F420H(2)-DEPENDENT QUINONE REDUCTASE RV1261C"/>
    <property type="match status" value="1"/>
</dbReference>
<comment type="similarity">
    <text evidence="1">Belongs to the F420H(2)-dependent quinone reductase family.</text>
</comment>
<dbReference type="InterPro" id="IPR012349">
    <property type="entry name" value="Split_barrel_FMN-bd"/>
</dbReference>
<evidence type="ECO:0000256" key="1">
    <source>
        <dbReference type="ARBA" id="ARBA00008710"/>
    </source>
</evidence>
<accession>A0A326UCS9</accession>
<dbReference type="EMBL" id="QKUF01000002">
    <property type="protein sequence ID" value="PZW34305.1"/>
    <property type="molecule type" value="Genomic_DNA"/>
</dbReference>
<dbReference type="GO" id="GO:0016491">
    <property type="term" value="F:oxidoreductase activity"/>
    <property type="evidence" value="ECO:0007669"/>
    <property type="project" value="InterPro"/>
</dbReference>
<dbReference type="OrthoDB" id="163266at2"/>
<dbReference type="RefSeq" id="WP_111319740.1">
    <property type="nucleotide sequence ID" value="NZ_BIFX01000001.1"/>
</dbReference>
<dbReference type="GO" id="GO:0005886">
    <property type="term" value="C:plasma membrane"/>
    <property type="evidence" value="ECO:0007669"/>
    <property type="project" value="TreeGrafter"/>
</dbReference>
<evidence type="ECO:0000313" key="4">
    <source>
        <dbReference type="Proteomes" id="UP000248806"/>
    </source>
</evidence>
<dbReference type="Pfam" id="PF04075">
    <property type="entry name" value="F420H2_quin_red"/>
    <property type="match status" value="1"/>
</dbReference>
<comment type="catalytic activity">
    <reaction evidence="2">
        <text>oxidized coenzyme F420-(gamma-L-Glu)(n) + a quinol + H(+) = reduced coenzyme F420-(gamma-L-Glu)(n) + a quinone</text>
        <dbReference type="Rhea" id="RHEA:39663"/>
        <dbReference type="Rhea" id="RHEA-COMP:12939"/>
        <dbReference type="Rhea" id="RHEA-COMP:14378"/>
        <dbReference type="ChEBI" id="CHEBI:15378"/>
        <dbReference type="ChEBI" id="CHEBI:24646"/>
        <dbReference type="ChEBI" id="CHEBI:132124"/>
        <dbReference type="ChEBI" id="CHEBI:133980"/>
        <dbReference type="ChEBI" id="CHEBI:139511"/>
    </reaction>
</comment>
<dbReference type="GO" id="GO:0070967">
    <property type="term" value="F:coenzyme F420 binding"/>
    <property type="evidence" value="ECO:0007669"/>
    <property type="project" value="TreeGrafter"/>
</dbReference>
<dbReference type="NCBIfam" id="TIGR00026">
    <property type="entry name" value="hi_GC_TIGR00026"/>
    <property type="match status" value="1"/>
</dbReference>
<organism evidence="3 4">
    <name type="scientific">Thermosporothrix hazakensis</name>
    <dbReference type="NCBI Taxonomy" id="644383"/>
    <lineage>
        <taxon>Bacteria</taxon>
        <taxon>Bacillati</taxon>
        <taxon>Chloroflexota</taxon>
        <taxon>Ktedonobacteria</taxon>
        <taxon>Ktedonobacterales</taxon>
        <taxon>Thermosporotrichaceae</taxon>
        <taxon>Thermosporothrix</taxon>
    </lineage>
</organism>